<evidence type="ECO:0000313" key="3">
    <source>
        <dbReference type="Proteomes" id="UP000326924"/>
    </source>
</evidence>
<gene>
    <name evidence="2" type="ORF">FN846DRAFT_463672</name>
</gene>
<proteinExistence type="predicted"/>
<reference evidence="2 3" key="1">
    <citation type="submission" date="2019-09" db="EMBL/GenBank/DDBJ databases">
        <title>Draft genome of the ectomycorrhizal ascomycete Sphaerosporella brunnea.</title>
        <authorList>
            <consortium name="DOE Joint Genome Institute"/>
            <person name="Benucci G.M."/>
            <person name="Marozzi G."/>
            <person name="Antonielli L."/>
            <person name="Sanchez S."/>
            <person name="Marco P."/>
            <person name="Wang X."/>
            <person name="Falini L.B."/>
            <person name="Barry K."/>
            <person name="Haridas S."/>
            <person name="Lipzen A."/>
            <person name="Labutti K."/>
            <person name="Grigoriev I.V."/>
            <person name="Murat C."/>
            <person name="Martin F."/>
            <person name="Albertini E."/>
            <person name="Donnini D."/>
            <person name="Bonito G."/>
        </authorList>
    </citation>
    <scope>NUCLEOTIDE SEQUENCE [LARGE SCALE GENOMIC DNA]</scope>
    <source>
        <strain evidence="2 3">Sb_GMNB300</strain>
    </source>
</reference>
<feature type="region of interest" description="Disordered" evidence="1">
    <location>
        <begin position="54"/>
        <end position="73"/>
    </location>
</feature>
<protein>
    <submittedName>
        <fullName evidence="2">Uncharacterized protein</fullName>
    </submittedName>
</protein>
<feature type="compositionally biased region" description="Polar residues" evidence="1">
    <location>
        <begin position="1"/>
        <end position="11"/>
    </location>
</feature>
<keyword evidence="3" id="KW-1185">Reference proteome</keyword>
<comment type="caution">
    <text evidence="2">The sequence shown here is derived from an EMBL/GenBank/DDBJ whole genome shotgun (WGS) entry which is preliminary data.</text>
</comment>
<evidence type="ECO:0000313" key="2">
    <source>
        <dbReference type="EMBL" id="KAA8893914.1"/>
    </source>
</evidence>
<name>A0A5J5EEZ1_9PEZI</name>
<sequence length="213" mass="23506">MTPAKNPNLSAHSVHPGGRRPDQDNFPARWSRGLFFACADGCALCTTMRCCSSPGGLQEPRNLSTSPPTRMGKQPRRTYLVAGVNRLSKHTDLALAYSLMSSALGFGMSHGWKSNAGALGTCDLVDPSFVPKDRAFLNSHEPDFVDGFSSPSKGTSWRNAWVARRTGERCWPVGFGLQRILQQSRRVYERLMTGNCNSCIMGTRIKRCYSDKL</sequence>
<accession>A0A5J5EEZ1</accession>
<feature type="region of interest" description="Disordered" evidence="1">
    <location>
        <begin position="1"/>
        <end position="24"/>
    </location>
</feature>
<organism evidence="2 3">
    <name type="scientific">Sphaerosporella brunnea</name>
    <dbReference type="NCBI Taxonomy" id="1250544"/>
    <lineage>
        <taxon>Eukaryota</taxon>
        <taxon>Fungi</taxon>
        <taxon>Dikarya</taxon>
        <taxon>Ascomycota</taxon>
        <taxon>Pezizomycotina</taxon>
        <taxon>Pezizomycetes</taxon>
        <taxon>Pezizales</taxon>
        <taxon>Pyronemataceae</taxon>
        <taxon>Sphaerosporella</taxon>
    </lineage>
</organism>
<dbReference type="EMBL" id="VXIS01000389">
    <property type="protein sequence ID" value="KAA8893914.1"/>
    <property type="molecule type" value="Genomic_DNA"/>
</dbReference>
<dbReference type="AlphaFoldDB" id="A0A5J5EEZ1"/>
<evidence type="ECO:0000256" key="1">
    <source>
        <dbReference type="SAM" id="MobiDB-lite"/>
    </source>
</evidence>
<dbReference type="InParanoid" id="A0A5J5EEZ1"/>
<dbReference type="Proteomes" id="UP000326924">
    <property type="component" value="Unassembled WGS sequence"/>
</dbReference>